<protein>
    <submittedName>
        <fullName evidence="1">Uncharacterized protein</fullName>
    </submittedName>
</protein>
<dbReference type="Proteomes" id="UP000028582">
    <property type="component" value="Unassembled WGS sequence"/>
</dbReference>
<accession>A0A081A8K4</accession>
<organism evidence="1 2">
    <name type="scientific">Phytophthora nicotianae P1976</name>
    <dbReference type="NCBI Taxonomy" id="1317066"/>
    <lineage>
        <taxon>Eukaryota</taxon>
        <taxon>Sar</taxon>
        <taxon>Stramenopiles</taxon>
        <taxon>Oomycota</taxon>
        <taxon>Peronosporomycetes</taxon>
        <taxon>Peronosporales</taxon>
        <taxon>Peronosporaceae</taxon>
        <taxon>Phytophthora</taxon>
    </lineage>
</organism>
<evidence type="ECO:0000313" key="2">
    <source>
        <dbReference type="Proteomes" id="UP000028582"/>
    </source>
</evidence>
<sequence>MSVIPTPTTCRAARVLLRLPHLHRNNRQRLRRLRRQCRQQQHQHRPRPWGLHWYNLLHGLKWRLLCPLSKMGFNAMGTSSRPSAHTRVTTPQPIMAALRATTDSVRGYTAASKRTSSGSGEVNDATNMWFAENALAATAIALIATVSQQPQGSTVNQGVHRNVRLECNIS</sequence>
<dbReference type="EMBL" id="ANJA01001698">
    <property type="protein sequence ID" value="ETO75215.1"/>
    <property type="molecule type" value="Genomic_DNA"/>
</dbReference>
<reference evidence="1 2" key="1">
    <citation type="submission" date="2013-11" db="EMBL/GenBank/DDBJ databases">
        <title>The Genome Sequence of Phytophthora parasitica P1976.</title>
        <authorList>
            <consortium name="The Broad Institute Genomics Platform"/>
            <person name="Russ C."/>
            <person name="Tyler B."/>
            <person name="Panabieres F."/>
            <person name="Shan W."/>
            <person name="Tripathy S."/>
            <person name="Grunwald N."/>
            <person name="Machado M."/>
            <person name="Johnson C.S."/>
            <person name="Walker B."/>
            <person name="Young S."/>
            <person name="Zeng Q."/>
            <person name="Gargeya S."/>
            <person name="Fitzgerald M."/>
            <person name="Haas B."/>
            <person name="Abouelleil A."/>
            <person name="Allen A.W."/>
            <person name="Alvarado L."/>
            <person name="Arachchi H.M."/>
            <person name="Berlin A.M."/>
            <person name="Chapman S.B."/>
            <person name="Gainer-Dewar J."/>
            <person name="Goldberg J."/>
            <person name="Griggs A."/>
            <person name="Gujja S."/>
            <person name="Hansen M."/>
            <person name="Howarth C."/>
            <person name="Imamovic A."/>
            <person name="Ireland A."/>
            <person name="Larimer J."/>
            <person name="McCowan C."/>
            <person name="Murphy C."/>
            <person name="Pearson M."/>
            <person name="Poon T.W."/>
            <person name="Priest M."/>
            <person name="Roberts A."/>
            <person name="Saif S."/>
            <person name="Shea T."/>
            <person name="Sisk P."/>
            <person name="Sykes S."/>
            <person name="Wortman J."/>
            <person name="Nusbaum C."/>
            <person name="Birren B."/>
        </authorList>
    </citation>
    <scope>NUCLEOTIDE SEQUENCE [LARGE SCALE GENOMIC DNA]</scope>
    <source>
        <strain evidence="1 2">P1976</strain>
    </source>
</reference>
<proteinExistence type="predicted"/>
<gene>
    <name evidence="1" type="ORF">F444_09154</name>
</gene>
<evidence type="ECO:0000313" key="1">
    <source>
        <dbReference type="EMBL" id="ETO75215.1"/>
    </source>
</evidence>
<comment type="caution">
    <text evidence="1">The sequence shown here is derived from an EMBL/GenBank/DDBJ whole genome shotgun (WGS) entry which is preliminary data.</text>
</comment>
<dbReference type="AlphaFoldDB" id="A0A081A8K4"/>
<name>A0A081A8K4_PHYNI</name>